<evidence type="ECO:0000313" key="1">
    <source>
        <dbReference type="EMBL" id="OGZ61976.1"/>
    </source>
</evidence>
<dbReference type="Proteomes" id="UP000178509">
    <property type="component" value="Unassembled WGS sequence"/>
</dbReference>
<comment type="caution">
    <text evidence="1">The sequence shown here is derived from an EMBL/GenBank/DDBJ whole genome shotgun (WGS) entry which is preliminary data.</text>
</comment>
<gene>
    <name evidence="1" type="ORF">A3H51_00055</name>
</gene>
<accession>A0A1G2HHJ8</accession>
<sequence length="677" mass="77083">MIATSKQRVGFISRIDYLSPGFRKGLLEVAARYFKYENVDFLVLGGGLVSMRDFGKRKKRLVEELIEKCKLQKLEEMEKEPEDRTHIPTQQEIRENTHQSLMDDIAKELSRLIPVFKNKDDKTIKIYIVLSTINAYDGAIGSDVADRLQQLREDIVFWDETSGRFPIKGIDKDFWVLLSERAPWRNKYFSTGPDRLVEDKQMQSSQTLPSLWVAGCGAVSIYRPAGELSRPRITLPALHKLQEVIAAENQIGIRIVEFKKNSTSQPCVITYDFKSFASEEKNHIPISEKANSRQRRILEAIQNEPQTIGMLEDALSFSRETIENEIVEYGKSKLQPAIVRDKNSGKGKYNIDPGWLQTRLRFRTPSPDTFKEDSILAFGCLHAGYRKTQYQYFINRVPELILQHNVKCLAGAGDFIAGLKHNLHLRGEIYAGFDYSTQEELAADLIAGAMLKVFRVRFKNEVDKYKKKFTPKVIEELVRAALLLFYYIEGNHDKWVLDLGMQPLNTFILCLKKELENGIHEELSRNNLVLENVRELVSDHVIYGRESTLPSGITLSMRHPEMGRMMTSSGRAQQTLDDADGQVLLFANFHVGTEVLRWEEETGQRLALQAGTLVSGTDFEDGKNKSVDTGVAVTKIYSHEGRIIKTATFFDSASEDKLTELPDASEIKQSLLKSLNI</sequence>
<reference evidence="1 2" key="1">
    <citation type="journal article" date="2016" name="Nat. Commun.">
        <title>Thousands of microbial genomes shed light on interconnected biogeochemical processes in an aquifer system.</title>
        <authorList>
            <person name="Anantharaman K."/>
            <person name="Brown C.T."/>
            <person name="Hug L.A."/>
            <person name="Sharon I."/>
            <person name="Castelle C.J."/>
            <person name="Probst A.J."/>
            <person name="Thomas B.C."/>
            <person name="Singh A."/>
            <person name="Wilkins M.J."/>
            <person name="Karaoz U."/>
            <person name="Brodie E.L."/>
            <person name="Williams K.H."/>
            <person name="Hubbard S.S."/>
            <person name="Banfield J.F."/>
        </authorList>
    </citation>
    <scope>NUCLEOTIDE SEQUENCE [LARGE SCALE GENOMIC DNA]</scope>
</reference>
<dbReference type="EMBL" id="MHOJ01000031">
    <property type="protein sequence ID" value="OGZ61976.1"/>
    <property type="molecule type" value="Genomic_DNA"/>
</dbReference>
<proteinExistence type="predicted"/>
<organism evidence="1 2">
    <name type="scientific">Candidatus Spechtbacteria bacterium RIFCSPLOWO2_02_FULL_38_8</name>
    <dbReference type="NCBI Taxonomy" id="1802164"/>
    <lineage>
        <taxon>Bacteria</taxon>
        <taxon>Candidatus Spechtiibacteriota</taxon>
    </lineage>
</organism>
<evidence type="ECO:0000313" key="2">
    <source>
        <dbReference type="Proteomes" id="UP000178509"/>
    </source>
</evidence>
<name>A0A1G2HHJ8_9BACT</name>
<dbReference type="AlphaFoldDB" id="A0A1G2HHJ8"/>
<protein>
    <submittedName>
        <fullName evidence="1">Uncharacterized protein</fullName>
    </submittedName>
</protein>